<dbReference type="InterPro" id="IPR011335">
    <property type="entry name" value="Restrct_endonuc-II-like"/>
</dbReference>
<evidence type="ECO:0008006" key="5">
    <source>
        <dbReference type="Google" id="ProtNLM"/>
    </source>
</evidence>
<protein>
    <recommendedName>
        <fullName evidence="5">ATP-binding protein</fullName>
    </recommendedName>
</protein>
<evidence type="ECO:0000313" key="3">
    <source>
        <dbReference type="EMBL" id="SEH57795.1"/>
    </source>
</evidence>
<sequence length="359" mass="41315">MAIIKEKDSESNIIYINKEDLAFRAIKNASDLNNYVLENLSETEKNYVFIDEIQEIEHFEDALRSLLLNNSIDLYCTGSNAELLSGDIAGRLSGRFIEIQVYSLTYTEFLTFQQIGDTDESLQKYMKYGGLPYLKHIALEDNVVFEYLKNIYSTIVFRDIINRYAVRNTPFLEQLIFFLASNIGSIFSAKKISDFLKSQKTNIAPNQVQIYVQHLASAFLIHQVKRYDVEGKRLFEIGEKYYFENLGIRNALWGYRPQDIGKIMENVVYNHLVAHNYTVNVGILGANEIDFIAEKNGEKVYIQVALSLLEEKTIQREFGNLQKIKDNYPKMVITMDTFSGNTIGGIAAIDLKSFLTNRW</sequence>
<dbReference type="InterPro" id="IPR027417">
    <property type="entry name" value="P-loop_NTPase"/>
</dbReference>
<dbReference type="InterPro" id="IPR041682">
    <property type="entry name" value="AAA_14"/>
</dbReference>
<evidence type="ECO:0000259" key="2">
    <source>
        <dbReference type="Pfam" id="PF13635"/>
    </source>
</evidence>
<feature type="domain" description="DUF4143" evidence="2">
    <location>
        <begin position="158"/>
        <end position="305"/>
    </location>
</feature>
<dbReference type="Pfam" id="PF13173">
    <property type="entry name" value="AAA_14"/>
    <property type="match status" value="1"/>
</dbReference>
<gene>
    <name evidence="3" type="ORF">SAMN02927937_00318</name>
</gene>
<dbReference type="SUPFAM" id="SSF52980">
    <property type="entry name" value="Restriction endonuclease-like"/>
    <property type="match status" value="1"/>
</dbReference>
<dbReference type="EMBL" id="FNXE01000002">
    <property type="protein sequence ID" value="SEH57795.1"/>
    <property type="molecule type" value="Genomic_DNA"/>
</dbReference>
<reference evidence="4" key="1">
    <citation type="submission" date="2016-10" db="EMBL/GenBank/DDBJ databases">
        <authorList>
            <person name="Varghese N."/>
            <person name="Submissions S."/>
        </authorList>
    </citation>
    <scope>NUCLEOTIDE SEQUENCE [LARGE SCALE GENOMIC DNA]</scope>
    <source>
        <strain evidence="4">CGMCC 1.10825</strain>
    </source>
</reference>
<dbReference type="Proteomes" id="UP000199634">
    <property type="component" value="Unassembled WGS sequence"/>
</dbReference>
<proteinExistence type="predicted"/>
<accession>A0A1H6JFV5</accession>
<evidence type="ECO:0000313" key="4">
    <source>
        <dbReference type="Proteomes" id="UP000199634"/>
    </source>
</evidence>
<name>A0A1H6JFV5_9FLAO</name>
<dbReference type="PANTHER" id="PTHR33295:SF20">
    <property type="entry name" value="ATPASE"/>
    <property type="match status" value="1"/>
</dbReference>
<dbReference type="PANTHER" id="PTHR33295">
    <property type="entry name" value="ATPASE"/>
    <property type="match status" value="1"/>
</dbReference>
<dbReference type="SUPFAM" id="SSF52540">
    <property type="entry name" value="P-loop containing nucleoside triphosphate hydrolases"/>
    <property type="match status" value="1"/>
</dbReference>
<dbReference type="Pfam" id="PF13635">
    <property type="entry name" value="DUF4143"/>
    <property type="match status" value="1"/>
</dbReference>
<evidence type="ECO:0000259" key="1">
    <source>
        <dbReference type="Pfam" id="PF13173"/>
    </source>
</evidence>
<organism evidence="3 4">
    <name type="scientific">Paenimyroides marinum</name>
    <dbReference type="NCBI Taxonomy" id="1159016"/>
    <lineage>
        <taxon>Bacteria</taxon>
        <taxon>Pseudomonadati</taxon>
        <taxon>Bacteroidota</taxon>
        <taxon>Flavobacteriia</taxon>
        <taxon>Flavobacteriales</taxon>
        <taxon>Flavobacteriaceae</taxon>
        <taxon>Paenimyroides</taxon>
    </lineage>
</organism>
<keyword evidence="4" id="KW-1185">Reference proteome</keyword>
<dbReference type="InterPro" id="IPR025420">
    <property type="entry name" value="DUF4143"/>
</dbReference>
<dbReference type="AlphaFoldDB" id="A0A1H6JFV5"/>
<feature type="domain" description="AAA" evidence="1">
    <location>
        <begin position="3"/>
        <end position="110"/>
    </location>
</feature>